<evidence type="ECO:0000313" key="18">
    <source>
        <dbReference type="Proteomes" id="UP000007151"/>
    </source>
</evidence>
<dbReference type="GO" id="GO:0008270">
    <property type="term" value="F:zinc ion binding"/>
    <property type="evidence" value="ECO:0007669"/>
    <property type="project" value="UniProtKB-KW"/>
</dbReference>
<dbReference type="eggNOG" id="KOG3032">
    <property type="taxonomic scope" value="Eukaryota"/>
</dbReference>
<dbReference type="GO" id="GO:0005694">
    <property type="term" value="C:chromosome"/>
    <property type="evidence" value="ECO:0007669"/>
    <property type="project" value="UniProtKB-SubCell"/>
</dbReference>
<dbReference type="Proteomes" id="UP000007151">
    <property type="component" value="Unassembled WGS sequence"/>
</dbReference>
<gene>
    <name evidence="17" type="ORF">KGM_202055</name>
</gene>
<evidence type="ECO:0000256" key="1">
    <source>
        <dbReference type="ARBA" id="ARBA00004286"/>
    </source>
</evidence>
<keyword evidence="7" id="KW-0479">Metal-binding</keyword>
<dbReference type="Pfam" id="PF23406">
    <property type="entry name" value="ZNF380_CC"/>
    <property type="match status" value="1"/>
</dbReference>
<feature type="compositionally biased region" description="Basic and acidic residues" evidence="16">
    <location>
        <begin position="157"/>
        <end position="166"/>
    </location>
</feature>
<name>A0A212EYZ1_DANPL</name>
<keyword evidence="5" id="KW-0217">Developmental protein</keyword>
<keyword evidence="8" id="KW-0863">Zinc-finger</keyword>
<dbReference type="Pfam" id="PF12171">
    <property type="entry name" value="zf-C2H2_jaz"/>
    <property type="match status" value="1"/>
</dbReference>
<keyword evidence="18" id="KW-1185">Reference proteome</keyword>
<dbReference type="GO" id="GO:0016607">
    <property type="term" value="C:nuclear speck"/>
    <property type="evidence" value="ECO:0007669"/>
    <property type="project" value="UniProtKB-SubCell"/>
</dbReference>
<dbReference type="GO" id="GO:0033314">
    <property type="term" value="P:mitotic DNA replication checkpoint signaling"/>
    <property type="evidence" value="ECO:0007669"/>
    <property type="project" value="TreeGrafter"/>
</dbReference>
<evidence type="ECO:0000256" key="16">
    <source>
        <dbReference type="SAM" id="MobiDB-lite"/>
    </source>
</evidence>
<organism evidence="17 18">
    <name type="scientific">Danaus plexippus plexippus</name>
    <dbReference type="NCBI Taxonomy" id="278856"/>
    <lineage>
        <taxon>Eukaryota</taxon>
        <taxon>Metazoa</taxon>
        <taxon>Ecdysozoa</taxon>
        <taxon>Arthropoda</taxon>
        <taxon>Hexapoda</taxon>
        <taxon>Insecta</taxon>
        <taxon>Pterygota</taxon>
        <taxon>Neoptera</taxon>
        <taxon>Endopterygota</taxon>
        <taxon>Lepidoptera</taxon>
        <taxon>Glossata</taxon>
        <taxon>Ditrysia</taxon>
        <taxon>Papilionoidea</taxon>
        <taxon>Nymphalidae</taxon>
        <taxon>Danainae</taxon>
        <taxon>Danaini</taxon>
        <taxon>Danaina</taxon>
        <taxon>Danaus</taxon>
        <taxon>Danaus</taxon>
    </lineage>
</organism>
<accession>A0A212EYZ1</accession>
<dbReference type="PANTHER" id="PTHR13278:SF0">
    <property type="entry name" value="ZINC FINGER PROTEIN 830"/>
    <property type="match status" value="1"/>
</dbReference>
<reference evidence="17 18" key="1">
    <citation type="journal article" date="2011" name="Cell">
        <title>The monarch butterfly genome yields insights into long-distance migration.</title>
        <authorList>
            <person name="Zhan S."/>
            <person name="Merlin C."/>
            <person name="Boore J.L."/>
            <person name="Reppert S.M."/>
        </authorList>
    </citation>
    <scope>NUCLEOTIDE SEQUENCE [LARGE SCALE GENOMIC DNA]</scope>
    <source>
        <strain evidence="17">F-2</strain>
    </source>
</reference>
<feature type="coiled-coil region" evidence="15">
    <location>
        <begin position="219"/>
        <end position="266"/>
    </location>
</feature>
<comment type="caution">
    <text evidence="17">The sequence shown here is derived from an EMBL/GenBank/DDBJ whole genome shotgun (WGS) entry which is preliminary data.</text>
</comment>
<evidence type="ECO:0000256" key="14">
    <source>
        <dbReference type="ARBA" id="ARBA00030672"/>
    </source>
</evidence>
<dbReference type="GO" id="GO:0051301">
    <property type="term" value="P:cell division"/>
    <property type="evidence" value="ECO:0007669"/>
    <property type="project" value="UniProtKB-KW"/>
</dbReference>
<keyword evidence="4" id="KW-0158">Chromosome</keyword>
<dbReference type="GO" id="GO:0033260">
    <property type="term" value="P:nuclear DNA replication"/>
    <property type="evidence" value="ECO:0007669"/>
    <property type="project" value="TreeGrafter"/>
</dbReference>
<keyword evidence="6" id="KW-0132">Cell division</keyword>
<dbReference type="EMBL" id="AGBW02011400">
    <property type="protein sequence ID" value="OWR46713.1"/>
    <property type="molecule type" value="Genomic_DNA"/>
</dbReference>
<protein>
    <recommendedName>
        <fullName evidence="3">Zinc finger protein 830</fullName>
    </recommendedName>
    <alternativeName>
        <fullName evidence="14">Coiled-coil domain-containing protein 16</fullName>
    </alternativeName>
</protein>
<evidence type="ECO:0000313" key="17">
    <source>
        <dbReference type="EMBL" id="OWR46713.1"/>
    </source>
</evidence>
<dbReference type="InterPro" id="IPR036236">
    <property type="entry name" value="Znf_C2H2_sf"/>
</dbReference>
<dbReference type="KEGG" id="dpl:KGM_202055"/>
<evidence type="ECO:0000256" key="15">
    <source>
        <dbReference type="SAM" id="Coils"/>
    </source>
</evidence>
<dbReference type="InterPro" id="IPR003604">
    <property type="entry name" value="Matrin/U1-like-C_Znf_C2H2"/>
</dbReference>
<proteinExistence type="predicted"/>
<evidence type="ECO:0000256" key="11">
    <source>
        <dbReference type="ARBA" id="ARBA00023054"/>
    </source>
</evidence>
<dbReference type="Gene3D" id="3.30.160.60">
    <property type="entry name" value="Classic Zinc Finger"/>
    <property type="match status" value="1"/>
</dbReference>
<evidence type="ECO:0000256" key="12">
    <source>
        <dbReference type="ARBA" id="ARBA00023242"/>
    </source>
</evidence>
<feature type="region of interest" description="Disordered" evidence="16">
    <location>
        <begin position="149"/>
        <end position="181"/>
    </location>
</feature>
<dbReference type="SMART" id="SM00451">
    <property type="entry name" value="ZnF_U1"/>
    <property type="match status" value="1"/>
</dbReference>
<dbReference type="FunCoup" id="A0A212EYZ1">
    <property type="interactions" value="1909"/>
</dbReference>
<sequence>MALRLQIEKKKAQEEMRRLMAERKNKIKKPTQINNPLAKYNNTGQLMCVLCSSIVRSENVWQVHLNSKQHRENIEKAKKLKELTNNFTDDKIKKRQSSCAIEQPPEKKIKSILKNAPEKINAFSQKPNNDAPIIFSHHDEEIKRKAINPMSVDEAPPGEKSDEQGKPELTAAMPIPEGFFDDPILDAKARKIEYKDPVEEEWEKFQKEIKEETTTSAEIIAGEQEEATAERQIDEIDEQIRNWSRVLDLELKKEETKKKIQDIEMLDDNGENESDNETDIDEFLDWRAKKSYV</sequence>
<dbReference type="GO" id="GO:0003676">
    <property type="term" value="F:nucleic acid binding"/>
    <property type="evidence" value="ECO:0007669"/>
    <property type="project" value="InterPro"/>
</dbReference>
<evidence type="ECO:0000256" key="8">
    <source>
        <dbReference type="ARBA" id="ARBA00022771"/>
    </source>
</evidence>
<dbReference type="PANTHER" id="PTHR13278">
    <property type="entry name" value="ZINC FINGER PROTEIN 830"/>
    <property type="match status" value="1"/>
</dbReference>
<keyword evidence="10" id="KW-0862">Zinc</keyword>
<evidence type="ECO:0000256" key="13">
    <source>
        <dbReference type="ARBA" id="ARBA00023306"/>
    </source>
</evidence>
<evidence type="ECO:0000256" key="2">
    <source>
        <dbReference type="ARBA" id="ARBA00004324"/>
    </source>
</evidence>
<dbReference type="AlphaFoldDB" id="A0A212EYZ1"/>
<evidence type="ECO:0000256" key="3">
    <source>
        <dbReference type="ARBA" id="ARBA00017358"/>
    </source>
</evidence>
<evidence type="ECO:0000256" key="7">
    <source>
        <dbReference type="ARBA" id="ARBA00022723"/>
    </source>
</evidence>
<evidence type="ECO:0000256" key="10">
    <source>
        <dbReference type="ARBA" id="ARBA00022833"/>
    </source>
</evidence>
<evidence type="ECO:0000256" key="9">
    <source>
        <dbReference type="ARBA" id="ARBA00022776"/>
    </source>
</evidence>
<dbReference type="OrthoDB" id="77607at2759"/>
<dbReference type="STRING" id="278856.A0A212EYZ1"/>
<keyword evidence="9" id="KW-0498">Mitosis</keyword>
<dbReference type="InterPro" id="IPR059039">
    <property type="entry name" value="ZNF380_CC"/>
</dbReference>
<dbReference type="SUPFAM" id="SSF57667">
    <property type="entry name" value="beta-beta-alpha zinc fingers"/>
    <property type="match status" value="1"/>
</dbReference>
<comment type="subcellular location">
    <subcellularLocation>
        <location evidence="1">Chromosome</location>
    </subcellularLocation>
    <subcellularLocation>
        <location evidence="2">Nucleus speckle</location>
    </subcellularLocation>
</comment>
<dbReference type="GO" id="GO:0044773">
    <property type="term" value="P:mitotic DNA damage checkpoint signaling"/>
    <property type="evidence" value="ECO:0007669"/>
    <property type="project" value="TreeGrafter"/>
</dbReference>
<keyword evidence="12" id="KW-0539">Nucleus</keyword>
<evidence type="ECO:0000256" key="4">
    <source>
        <dbReference type="ARBA" id="ARBA00022454"/>
    </source>
</evidence>
<feature type="coiled-coil region" evidence="15">
    <location>
        <begin position="2"/>
        <end position="29"/>
    </location>
</feature>
<keyword evidence="13" id="KW-0131">Cell cycle</keyword>
<evidence type="ECO:0000256" key="5">
    <source>
        <dbReference type="ARBA" id="ARBA00022473"/>
    </source>
</evidence>
<dbReference type="InterPro" id="IPR040050">
    <property type="entry name" value="ZNF830-like"/>
</dbReference>
<keyword evidence="11 15" id="KW-0175">Coiled coil</keyword>
<evidence type="ECO:0000256" key="6">
    <source>
        <dbReference type="ARBA" id="ARBA00022618"/>
    </source>
</evidence>
<dbReference type="InterPro" id="IPR022755">
    <property type="entry name" value="Znf_C2H2_jaz"/>
</dbReference>
<dbReference type="GO" id="GO:0005681">
    <property type="term" value="C:spliceosomal complex"/>
    <property type="evidence" value="ECO:0007669"/>
    <property type="project" value="InterPro"/>
</dbReference>